<evidence type="ECO:0000256" key="2">
    <source>
        <dbReference type="ARBA" id="ARBA00022448"/>
    </source>
</evidence>
<evidence type="ECO:0000313" key="11">
    <source>
        <dbReference type="EMBL" id="AEG59728.1"/>
    </source>
</evidence>
<keyword evidence="3" id="KW-1003">Cell membrane</keyword>
<dbReference type="FunFam" id="3.40.50.300:FF:000127">
    <property type="entry name" value="Ribose import ATP-binding protein RbsA"/>
    <property type="match status" value="1"/>
</dbReference>
<dbReference type="eggNOG" id="COG1129">
    <property type="taxonomic scope" value="Bacteria"/>
</dbReference>
<evidence type="ECO:0000259" key="10">
    <source>
        <dbReference type="PROSITE" id="PS50893"/>
    </source>
</evidence>
<dbReference type="Gene3D" id="3.40.50.300">
    <property type="entry name" value="P-loop containing nucleotide triphosphate hydrolases"/>
    <property type="match status" value="2"/>
</dbReference>
<keyword evidence="5" id="KW-0677">Repeat</keyword>
<keyword evidence="9" id="KW-0472">Membrane</keyword>
<organism evidence="11 12">
    <name type="scientific">Desulforamulus ruminis (strain ATCC 23193 / DSM 2154 / NCIMB 8452 / DL)</name>
    <name type="common">Desulfotomaculum ruminis</name>
    <dbReference type="NCBI Taxonomy" id="696281"/>
    <lineage>
        <taxon>Bacteria</taxon>
        <taxon>Bacillati</taxon>
        <taxon>Bacillota</taxon>
        <taxon>Clostridia</taxon>
        <taxon>Eubacteriales</taxon>
        <taxon>Peptococcaceae</taxon>
        <taxon>Desulforamulus</taxon>
    </lineage>
</organism>
<dbReference type="HOGENOM" id="CLU_000604_92_3_9"/>
<dbReference type="AlphaFoldDB" id="F6DR09"/>
<proteinExistence type="predicted"/>
<keyword evidence="4" id="KW-0762">Sugar transport</keyword>
<evidence type="ECO:0000256" key="4">
    <source>
        <dbReference type="ARBA" id="ARBA00022597"/>
    </source>
</evidence>
<dbReference type="CDD" id="cd03215">
    <property type="entry name" value="ABC_Carb_Monos_II"/>
    <property type="match status" value="1"/>
</dbReference>
<dbReference type="Pfam" id="PF00005">
    <property type="entry name" value="ABC_tran"/>
    <property type="match status" value="2"/>
</dbReference>
<gene>
    <name evidence="11" type="ordered locus">Desru_1462</name>
</gene>
<dbReference type="GO" id="GO:0016887">
    <property type="term" value="F:ATP hydrolysis activity"/>
    <property type="evidence" value="ECO:0007669"/>
    <property type="project" value="InterPro"/>
</dbReference>
<dbReference type="InterPro" id="IPR003593">
    <property type="entry name" value="AAA+_ATPase"/>
</dbReference>
<dbReference type="PANTHER" id="PTHR43790">
    <property type="entry name" value="CARBOHYDRATE TRANSPORT ATP-BINDING PROTEIN MG119-RELATED"/>
    <property type="match status" value="1"/>
</dbReference>
<dbReference type="PANTHER" id="PTHR43790:SF3">
    <property type="entry name" value="D-ALLOSE IMPORT ATP-BINDING PROTEIN ALSA-RELATED"/>
    <property type="match status" value="1"/>
</dbReference>
<keyword evidence="2" id="KW-0813">Transport</keyword>
<reference evidence="12" key="1">
    <citation type="submission" date="2011-05" db="EMBL/GenBank/DDBJ databases">
        <title>Complete sequence of Desulfotomaculum ruminis DSM 2154.</title>
        <authorList>
            <person name="Lucas S."/>
            <person name="Copeland A."/>
            <person name="Lapidus A."/>
            <person name="Cheng J.-F."/>
            <person name="Goodwin L."/>
            <person name="Pitluck S."/>
            <person name="Lu M."/>
            <person name="Detter J.C."/>
            <person name="Han C."/>
            <person name="Tapia R."/>
            <person name="Land M."/>
            <person name="Hauser L."/>
            <person name="Kyrpides N."/>
            <person name="Ivanova N."/>
            <person name="Mikhailova N."/>
            <person name="Pagani I."/>
            <person name="Stams A.J.M."/>
            <person name="Plugge C.M."/>
            <person name="Muyzer G."/>
            <person name="Kuever J."/>
            <person name="Parshina S.N."/>
            <person name="Ivanova A.E."/>
            <person name="Nazina T.N."/>
            <person name="Brambilla E."/>
            <person name="Spring S."/>
            <person name="Klenk H.-P."/>
            <person name="Woyke T."/>
        </authorList>
    </citation>
    <scope>NUCLEOTIDE SEQUENCE [LARGE SCALE GENOMIC DNA]</scope>
    <source>
        <strain evidence="12">ATCC 23193 / DSM 2154 / NCIB 8452 / DL</strain>
    </source>
</reference>
<dbReference type="EMBL" id="CP002780">
    <property type="protein sequence ID" value="AEG59728.1"/>
    <property type="molecule type" value="Genomic_DNA"/>
</dbReference>
<keyword evidence="8" id="KW-1278">Translocase</keyword>
<dbReference type="InterPro" id="IPR050107">
    <property type="entry name" value="ABC_carbohydrate_import_ATPase"/>
</dbReference>
<dbReference type="STRING" id="696281.Desru_1462"/>
<dbReference type="GO" id="GO:0005524">
    <property type="term" value="F:ATP binding"/>
    <property type="evidence" value="ECO:0007669"/>
    <property type="project" value="UniProtKB-KW"/>
</dbReference>
<dbReference type="CDD" id="cd03216">
    <property type="entry name" value="ABC_Carb_Monos_I"/>
    <property type="match status" value="1"/>
</dbReference>
<dbReference type="Proteomes" id="UP000009234">
    <property type="component" value="Chromosome"/>
</dbReference>
<evidence type="ECO:0000256" key="8">
    <source>
        <dbReference type="ARBA" id="ARBA00022967"/>
    </source>
</evidence>
<evidence type="ECO:0000256" key="3">
    <source>
        <dbReference type="ARBA" id="ARBA00022475"/>
    </source>
</evidence>
<keyword evidence="12" id="KW-1185">Reference proteome</keyword>
<dbReference type="InterPro" id="IPR027417">
    <property type="entry name" value="P-loop_NTPase"/>
</dbReference>
<dbReference type="RefSeq" id="WP_013841497.1">
    <property type="nucleotide sequence ID" value="NC_015589.1"/>
</dbReference>
<feature type="domain" description="ABC transporter" evidence="10">
    <location>
        <begin position="6"/>
        <end position="243"/>
    </location>
</feature>
<evidence type="ECO:0000256" key="5">
    <source>
        <dbReference type="ARBA" id="ARBA00022737"/>
    </source>
</evidence>
<dbReference type="SMART" id="SM00382">
    <property type="entry name" value="AAA"/>
    <property type="match status" value="2"/>
</dbReference>
<evidence type="ECO:0000256" key="7">
    <source>
        <dbReference type="ARBA" id="ARBA00022840"/>
    </source>
</evidence>
<dbReference type="InterPro" id="IPR017871">
    <property type="entry name" value="ABC_transporter-like_CS"/>
</dbReference>
<dbReference type="GO" id="GO:0005886">
    <property type="term" value="C:plasma membrane"/>
    <property type="evidence" value="ECO:0007669"/>
    <property type="project" value="UniProtKB-SubCell"/>
</dbReference>
<sequence length="498" mass="55050">MNKTALKMVGISKYFPGVKALDQVHIEVAEGEILALLGENGAGKSTLMKVLAGVYQPDTGEIYIHGDRTKINGPRSAQSLGISIIYQEFNLIPYLSVAENIFLGREPRLVKGILDLKRLYKDTEELLQRVGLERISPKTLVDELTIAEQQLVEIAKALSFASNLIIMDEPTAALNDEDTDRLLGIMVGLKEQGKAIIFITHRLEEVEKVADRITVLRDGQYIGSESTKSISTDDMVRMMVGRDIKDLYPVRNHKIGSPVLKVNHLSVRDKLEDITFTLHEGEILGIGGLMGSGSKILSKALFGIYQCSGGTIEVKNQNIKTIRDAIDAGIALVTDDRKSEGLVLTMSVYENLLLPTFCKISLMGVLVKRLKQNQIVSNWVSKLRIKVHNPLVEVGTLSGGNQQKVVLGKWLQMNPKILILHEPTRGIDVGAKAEIYQLMKNLTEEGIAIILISSEMPELLGMSHRILVMHEGRITGELPIQEATQEKIFIYATGREVG</sequence>
<dbReference type="SUPFAM" id="SSF52540">
    <property type="entry name" value="P-loop containing nucleoside triphosphate hydrolases"/>
    <property type="match status" value="2"/>
</dbReference>
<comment type="subcellular location">
    <subcellularLocation>
        <location evidence="1">Cell membrane</location>
        <topology evidence="1">Peripheral membrane protein</topology>
    </subcellularLocation>
</comment>
<evidence type="ECO:0000313" key="12">
    <source>
        <dbReference type="Proteomes" id="UP000009234"/>
    </source>
</evidence>
<feature type="domain" description="ABC transporter" evidence="10">
    <location>
        <begin position="250"/>
        <end position="496"/>
    </location>
</feature>
<dbReference type="PROSITE" id="PS50893">
    <property type="entry name" value="ABC_TRANSPORTER_2"/>
    <property type="match status" value="2"/>
</dbReference>
<evidence type="ECO:0000256" key="6">
    <source>
        <dbReference type="ARBA" id="ARBA00022741"/>
    </source>
</evidence>
<evidence type="ECO:0000256" key="9">
    <source>
        <dbReference type="ARBA" id="ARBA00023136"/>
    </source>
</evidence>
<name>F6DR09_DESRL</name>
<reference evidence="11 12" key="2">
    <citation type="journal article" date="2012" name="Stand. Genomic Sci.">
        <title>Complete genome sequence of the sulfate-reducing firmicute Desulfotomaculum ruminis type strain (DL(T)).</title>
        <authorList>
            <person name="Spring S."/>
            <person name="Visser M."/>
            <person name="Lu M."/>
            <person name="Copeland A."/>
            <person name="Lapidus A."/>
            <person name="Lucas S."/>
            <person name="Cheng J.F."/>
            <person name="Han C."/>
            <person name="Tapia R."/>
            <person name="Goodwin L.A."/>
            <person name="Pitluck S."/>
            <person name="Ivanova N."/>
            <person name="Land M."/>
            <person name="Hauser L."/>
            <person name="Larimer F."/>
            <person name="Rohde M."/>
            <person name="Goker M."/>
            <person name="Detter J.C."/>
            <person name="Kyrpides N.C."/>
            <person name="Woyke T."/>
            <person name="Schaap P.J."/>
            <person name="Plugge C.M."/>
            <person name="Muyzer G."/>
            <person name="Kuever J."/>
            <person name="Pereira I.A."/>
            <person name="Parshina S.N."/>
            <person name="Bernier-Latmani R."/>
            <person name="Stams A.J."/>
            <person name="Klenk H.P."/>
        </authorList>
    </citation>
    <scope>NUCLEOTIDE SEQUENCE [LARGE SCALE GENOMIC DNA]</scope>
    <source>
        <strain evidence="12">ATCC 23193 / DSM 2154 / NCIB 8452 / DL</strain>
    </source>
</reference>
<keyword evidence="7" id="KW-0067">ATP-binding</keyword>
<keyword evidence="6" id="KW-0547">Nucleotide-binding</keyword>
<dbReference type="InterPro" id="IPR003439">
    <property type="entry name" value="ABC_transporter-like_ATP-bd"/>
</dbReference>
<dbReference type="PROSITE" id="PS00211">
    <property type="entry name" value="ABC_TRANSPORTER_1"/>
    <property type="match status" value="1"/>
</dbReference>
<protein>
    <submittedName>
        <fullName evidence="11">ABC transporter related protein</fullName>
    </submittedName>
</protein>
<dbReference type="KEGG" id="dru:Desru_1462"/>
<evidence type="ECO:0000256" key="1">
    <source>
        <dbReference type="ARBA" id="ARBA00004202"/>
    </source>
</evidence>
<accession>F6DR09</accession>